<dbReference type="OrthoDB" id="6057322at2"/>
<feature type="transmembrane region" description="Helical" evidence="6">
    <location>
        <begin position="14"/>
        <end position="31"/>
    </location>
</feature>
<feature type="transmembrane region" description="Helical" evidence="6">
    <location>
        <begin position="232"/>
        <end position="252"/>
    </location>
</feature>
<dbReference type="SUPFAM" id="SSF103473">
    <property type="entry name" value="MFS general substrate transporter"/>
    <property type="match status" value="1"/>
</dbReference>
<keyword evidence="2" id="KW-0813">Transport</keyword>
<accession>A0A246K0L4</accession>
<dbReference type="PANTHER" id="PTHR23505:SF79">
    <property type="entry name" value="PROTEIN SPINSTER"/>
    <property type="match status" value="1"/>
</dbReference>
<dbReference type="InterPro" id="IPR020846">
    <property type="entry name" value="MFS_dom"/>
</dbReference>
<keyword evidence="4 6" id="KW-1133">Transmembrane helix</keyword>
<feature type="transmembrane region" description="Helical" evidence="6">
    <location>
        <begin position="51"/>
        <end position="72"/>
    </location>
</feature>
<dbReference type="PANTHER" id="PTHR23505">
    <property type="entry name" value="SPINSTER"/>
    <property type="match status" value="1"/>
</dbReference>
<feature type="transmembrane region" description="Helical" evidence="6">
    <location>
        <begin position="272"/>
        <end position="292"/>
    </location>
</feature>
<protein>
    <submittedName>
        <fullName evidence="8">MFS transporter</fullName>
    </submittedName>
</protein>
<evidence type="ECO:0000256" key="6">
    <source>
        <dbReference type="SAM" id="Phobius"/>
    </source>
</evidence>
<evidence type="ECO:0000256" key="4">
    <source>
        <dbReference type="ARBA" id="ARBA00022989"/>
    </source>
</evidence>
<feature type="transmembrane region" description="Helical" evidence="6">
    <location>
        <begin position="142"/>
        <end position="165"/>
    </location>
</feature>
<evidence type="ECO:0000256" key="5">
    <source>
        <dbReference type="ARBA" id="ARBA00023136"/>
    </source>
</evidence>
<evidence type="ECO:0000313" key="9">
    <source>
        <dbReference type="Proteomes" id="UP000197361"/>
    </source>
</evidence>
<feature type="transmembrane region" description="Helical" evidence="6">
    <location>
        <begin position="185"/>
        <end position="206"/>
    </location>
</feature>
<evidence type="ECO:0000256" key="2">
    <source>
        <dbReference type="ARBA" id="ARBA00022448"/>
    </source>
</evidence>
<dbReference type="Pfam" id="PF07690">
    <property type="entry name" value="MFS_1"/>
    <property type="match status" value="1"/>
</dbReference>
<dbReference type="Gene3D" id="1.20.1250.20">
    <property type="entry name" value="MFS general substrate transporter like domains"/>
    <property type="match status" value="1"/>
</dbReference>
<evidence type="ECO:0000256" key="3">
    <source>
        <dbReference type="ARBA" id="ARBA00022692"/>
    </source>
</evidence>
<keyword evidence="3 6" id="KW-0812">Transmembrane</keyword>
<keyword evidence="9" id="KW-1185">Reference proteome</keyword>
<dbReference type="AlphaFoldDB" id="A0A246K0L4"/>
<dbReference type="Proteomes" id="UP000197361">
    <property type="component" value="Unassembled WGS sequence"/>
</dbReference>
<evidence type="ECO:0000259" key="7">
    <source>
        <dbReference type="PROSITE" id="PS50850"/>
    </source>
</evidence>
<dbReference type="EMBL" id="NISK01000001">
    <property type="protein sequence ID" value="OWQ98988.1"/>
    <property type="molecule type" value="Genomic_DNA"/>
</dbReference>
<dbReference type="InterPro" id="IPR011701">
    <property type="entry name" value="MFS"/>
</dbReference>
<sequence length="434" mass="44621">MTGTPMTYPPREQAWWMVAVFCFAGFISYTHRLILSVLVDPLQIDLGIGDASISLLQGAAFAIIYVLAGLPLGRLADRGRRRRILIGGALIWCTGSILCGLAPGFWTLFAARAVVGIGEAALAPAAASMIGDAFPPHQRGTAIGVFFMGMVVGGPAAVGIGGVLLGAAQDGAFLAVPLLGTLAPWRIVLILIGVSGLLVPILLLTVREPQRLEAIEQAPLSHVIARLASDRLVLGTLLIAIALLSVGDYGLLSWVPSVLSRLFLWKPEQIGSIFGLVTAIAGIFGALLGGVLSDLFARRGGVRGRLGFSMAAASLAGVGALLVAAPHPALVLLGLGLWTLCSAIAATAGVAALQDVIPGDLRGIGMSLVAFCNTLLGLGMGPTAVALVTERGFGNPLAVGYSVACIVVPAAMLSIGLFHMSRSALLHKRGGRDG</sequence>
<proteinExistence type="predicted"/>
<dbReference type="RefSeq" id="WP_088439634.1">
    <property type="nucleotide sequence ID" value="NZ_BMMC01000028.1"/>
</dbReference>
<name>A0A246K0L4_9SPHN</name>
<evidence type="ECO:0000313" key="8">
    <source>
        <dbReference type="EMBL" id="OWQ98988.1"/>
    </source>
</evidence>
<comment type="caution">
    <text evidence="8">The sequence shown here is derived from an EMBL/GenBank/DDBJ whole genome shotgun (WGS) entry which is preliminary data.</text>
</comment>
<feature type="transmembrane region" description="Helical" evidence="6">
    <location>
        <begin position="304"/>
        <end position="324"/>
    </location>
</feature>
<reference evidence="8 9" key="1">
    <citation type="journal article" date="2010" name="Int. J. Syst. Evol. Microbiol.">
        <title>Sphingopyxis bauzanensis sp. nov., a psychrophilic bacterium isolated from soil.</title>
        <authorList>
            <person name="Zhang D.C."/>
            <person name="Liu H.C."/>
            <person name="Xin Y.H."/>
            <person name="Zhou Y.G."/>
            <person name="Schinner F."/>
            <person name="Margesin R."/>
        </authorList>
    </citation>
    <scope>NUCLEOTIDE SEQUENCE [LARGE SCALE GENOMIC DNA]</scope>
    <source>
        <strain evidence="8 9">DSM 22271</strain>
    </source>
</reference>
<feature type="transmembrane region" description="Helical" evidence="6">
    <location>
        <begin position="84"/>
        <end position="103"/>
    </location>
</feature>
<feature type="transmembrane region" description="Helical" evidence="6">
    <location>
        <begin position="399"/>
        <end position="419"/>
    </location>
</feature>
<keyword evidence="5 6" id="KW-0472">Membrane</keyword>
<feature type="domain" description="Major facilitator superfamily (MFS) profile" evidence="7">
    <location>
        <begin position="17"/>
        <end position="422"/>
    </location>
</feature>
<dbReference type="PROSITE" id="PS50850">
    <property type="entry name" value="MFS"/>
    <property type="match status" value="1"/>
</dbReference>
<feature type="transmembrane region" description="Helical" evidence="6">
    <location>
        <begin position="109"/>
        <end position="130"/>
    </location>
</feature>
<dbReference type="InterPro" id="IPR036259">
    <property type="entry name" value="MFS_trans_sf"/>
</dbReference>
<feature type="transmembrane region" description="Helical" evidence="6">
    <location>
        <begin position="330"/>
        <end position="353"/>
    </location>
</feature>
<gene>
    <name evidence="8" type="ORF">CDQ92_02085</name>
</gene>
<organism evidence="8 9">
    <name type="scientific">Sphingopyxis bauzanensis</name>
    <dbReference type="NCBI Taxonomy" id="651663"/>
    <lineage>
        <taxon>Bacteria</taxon>
        <taxon>Pseudomonadati</taxon>
        <taxon>Pseudomonadota</taxon>
        <taxon>Alphaproteobacteria</taxon>
        <taxon>Sphingomonadales</taxon>
        <taxon>Sphingomonadaceae</taxon>
        <taxon>Sphingopyxis</taxon>
    </lineage>
</organism>
<dbReference type="InterPro" id="IPR044770">
    <property type="entry name" value="MFS_spinster-like"/>
</dbReference>
<dbReference type="GO" id="GO:0016020">
    <property type="term" value="C:membrane"/>
    <property type="evidence" value="ECO:0007669"/>
    <property type="project" value="UniProtKB-SubCell"/>
</dbReference>
<feature type="transmembrane region" description="Helical" evidence="6">
    <location>
        <begin position="365"/>
        <end position="387"/>
    </location>
</feature>
<dbReference type="GO" id="GO:0022857">
    <property type="term" value="F:transmembrane transporter activity"/>
    <property type="evidence" value="ECO:0007669"/>
    <property type="project" value="InterPro"/>
</dbReference>
<evidence type="ECO:0000256" key="1">
    <source>
        <dbReference type="ARBA" id="ARBA00004141"/>
    </source>
</evidence>
<comment type="subcellular location">
    <subcellularLocation>
        <location evidence="1">Membrane</location>
        <topology evidence="1">Multi-pass membrane protein</topology>
    </subcellularLocation>
</comment>